<proteinExistence type="predicted"/>
<organism evidence="1">
    <name type="scientific">marine metagenome</name>
    <dbReference type="NCBI Taxonomy" id="408172"/>
    <lineage>
        <taxon>unclassified sequences</taxon>
        <taxon>metagenomes</taxon>
        <taxon>ecological metagenomes</taxon>
    </lineage>
</organism>
<sequence>MIYIVLDARSVTPHPSLRFFKTVLHPYNIRYYIDTIFRFPLRRSYLFHGAIDDYTAEEIFMRHVIHKGMNIDYVAYKCKI</sequence>
<protein>
    <submittedName>
        <fullName evidence="1">Uncharacterized protein</fullName>
    </submittedName>
</protein>
<gene>
    <name evidence="1" type="ORF">METZ01_LOCUS82299</name>
</gene>
<dbReference type="AlphaFoldDB" id="A0A381UMN8"/>
<dbReference type="EMBL" id="UINC01006757">
    <property type="protein sequence ID" value="SVA29445.1"/>
    <property type="molecule type" value="Genomic_DNA"/>
</dbReference>
<accession>A0A381UMN8</accession>
<reference evidence="1" key="1">
    <citation type="submission" date="2018-05" db="EMBL/GenBank/DDBJ databases">
        <authorList>
            <person name="Lanie J.A."/>
            <person name="Ng W.-L."/>
            <person name="Kazmierczak K.M."/>
            <person name="Andrzejewski T.M."/>
            <person name="Davidsen T.M."/>
            <person name="Wayne K.J."/>
            <person name="Tettelin H."/>
            <person name="Glass J.I."/>
            <person name="Rusch D."/>
            <person name="Podicherti R."/>
            <person name="Tsui H.-C.T."/>
            <person name="Winkler M.E."/>
        </authorList>
    </citation>
    <scope>NUCLEOTIDE SEQUENCE</scope>
</reference>
<evidence type="ECO:0000313" key="1">
    <source>
        <dbReference type="EMBL" id="SVA29445.1"/>
    </source>
</evidence>
<name>A0A381UMN8_9ZZZZ</name>